<dbReference type="PANTHER" id="PTHR47766:SF1">
    <property type="entry name" value="PROTEIN EFR3"/>
    <property type="match status" value="1"/>
</dbReference>
<feature type="compositionally biased region" description="Low complexity" evidence="2">
    <location>
        <begin position="860"/>
        <end position="879"/>
    </location>
</feature>
<dbReference type="PANTHER" id="PTHR47766">
    <property type="entry name" value="PROTEIN EFR3"/>
    <property type="match status" value="1"/>
</dbReference>
<gene>
    <name evidence="3" type="ORF">K452DRAFT_253927</name>
</gene>
<feature type="compositionally biased region" description="Basic residues" evidence="2">
    <location>
        <begin position="1116"/>
        <end position="1128"/>
    </location>
</feature>
<feature type="compositionally biased region" description="Low complexity" evidence="2">
    <location>
        <begin position="942"/>
        <end position="951"/>
    </location>
</feature>
<feature type="region of interest" description="Disordered" evidence="2">
    <location>
        <begin position="599"/>
        <end position="628"/>
    </location>
</feature>
<evidence type="ECO:0000256" key="1">
    <source>
        <dbReference type="ARBA" id="ARBA00010216"/>
    </source>
</evidence>
<dbReference type="InterPro" id="IPR039786">
    <property type="entry name" value="EFR3"/>
</dbReference>
<dbReference type="Pfam" id="PF21072">
    <property type="entry name" value="EFR3"/>
    <property type="match status" value="1"/>
</dbReference>
<keyword evidence="4" id="KW-1185">Reference proteome</keyword>
<organism evidence="3 4">
    <name type="scientific">Aplosporella prunicola CBS 121167</name>
    <dbReference type="NCBI Taxonomy" id="1176127"/>
    <lineage>
        <taxon>Eukaryota</taxon>
        <taxon>Fungi</taxon>
        <taxon>Dikarya</taxon>
        <taxon>Ascomycota</taxon>
        <taxon>Pezizomycotina</taxon>
        <taxon>Dothideomycetes</taxon>
        <taxon>Dothideomycetes incertae sedis</taxon>
        <taxon>Botryosphaeriales</taxon>
        <taxon>Aplosporellaceae</taxon>
        <taxon>Aplosporella</taxon>
    </lineage>
</organism>
<feature type="compositionally biased region" description="Polar residues" evidence="2">
    <location>
        <begin position="245"/>
        <end position="254"/>
    </location>
</feature>
<evidence type="ECO:0000256" key="2">
    <source>
        <dbReference type="SAM" id="MobiDB-lite"/>
    </source>
</evidence>
<feature type="region of interest" description="Disordered" evidence="2">
    <location>
        <begin position="796"/>
        <end position="839"/>
    </location>
</feature>
<dbReference type="GO" id="GO:0072659">
    <property type="term" value="P:protein localization to plasma membrane"/>
    <property type="evidence" value="ECO:0007669"/>
    <property type="project" value="InterPro"/>
</dbReference>
<name>A0A6A6B9B8_9PEZI</name>
<dbReference type="AlphaFoldDB" id="A0A6A6B9B8"/>
<accession>A0A6A6B9B8</accession>
<sequence>MQAIRQSCRPKHQVLILKCYPQLQKGYRDAEIKPNSSELSYLLYYASTRRTKLVKVGDFLEKRTGGDVWRSRIGNVLVTLQILNALIEKCPRDIPLYANSVLSILRTVLQSNDITLAEASVPTFESFCAHQDPATLAADQEYITQYEEIVQMYAAFASKEKLQETKASLGWPVAIRFRSVGLQAIKAVAASESLSSETGRQLAVIIPVILVNLYANSGANLEQLERRETEKEGQDKEAAYKRRQSTSTLRPTETSEADPQVAAGTTEDADKLAEEEAGILAMQALRNIFTAVSREQLRLATSAVLKFMAARVKPSEHFPGDKADGSWPTTLFGMICGWATVQDRYTILVTAKDTLVRSKISEDELERQYVLATIIGWLLGAKTNFIGLSVMDVLIGLMGHILALLQVGSGASLLNGDGPKDSVADAPVHDRATTPSEARIKLLQRLQSCIANLATHIYYTDQIPDMLSAVLVRLKPAPSSGIINTAAAIEDPNGAVDAVADSAKLHDNPGADAFFSFETARVVALDAIKAILLVANQQQEGEKSQGGGVGRTRAGVDVWEGTQWLLRDPAPKVRRAYAEAVLTWLDVELQRTHLRVAVDTSDKREKDGRDSLARRAVSNASQREKSPRGLKTSFLPLLHLAVYENAHQFADSPDADLEFLHLHLLLARLLQNLGVNAAASGLPMIFRLQEDIPNPSVSSPAAKIRLATLAHGYFWTLAATFDFEASPIGQSIHNEITRRRGLGMWLEGIAYPPLDLSQIDNKAGVHDLAQGIVDEESIDPLDERAELVDRIAEGYSEKLYSPPTSPPTSPGRGSLSVTSPILGSPISDRRGSSAAFPQVLPPRVKEQLLEPWSREQCLAATAAQDGSSQSGSMSGSRAGTRTAATSQRAIAPSSAMAGPGSSSPNLAAPGSPSTHQHTHRAALGALNDPNTAGGPAPHDSSRMSASSARSAVRLDDLKKVLAGQKDDAPLPGTRMGRPEDAADGDDADDSDSLVSADFSASEYSFAPPGSSYSHSYAGGAGGENADGTRPVLETIPSEGLNTPAPAPNGTEPPVPEIPAQFAGSTATPQLQLNFKTPPPPVPPSPSGNGSPRPRTSATTAEGGRKNSLGVQSARSRSLKGARSGRSRSRSNAAGTMRGRQDLGGLLAGIDTDSGEEERERGRGLGVGAPY</sequence>
<evidence type="ECO:0000313" key="4">
    <source>
        <dbReference type="Proteomes" id="UP000799438"/>
    </source>
</evidence>
<feature type="compositionally biased region" description="Basic and acidic residues" evidence="2">
    <location>
        <begin position="952"/>
        <end position="968"/>
    </location>
</feature>
<dbReference type="GeneID" id="54295803"/>
<dbReference type="GO" id="GO:0005886">
    <property type="term" value="C:plasma membrane"/>
    <property type="evidence" value="ECO:0007669"/>
    <property type="project" value="TreeGrafter"/>
</dbReference>
<reference evidence="3" key="1">
    <citation type="journal article" date="2020" name="Stud. Mycol.">
        <title>101 Dothideomycetes genomes: a test case for predicting lifestyles and emergence of pathogens.</title>
        <authorList>
            <person name="Haridas S."/>
            <person name="Albert R."/>
            <person name="Binder M."/>
            <person name="Bloem J."/>
            <person name="Labutti K."/>
            <person name="Salamov A."/>
            <person name="Andreopoulos B."/>
            <person name="Baker S."/>
            <person name="Barry K."/>
            <person name="Bills G."/>
            <person name="Bluhm B."/>
            <person name="Cannon C."/>
            <person name="Castanera R."/>
            <person name="Culley D."/>
            <person name="Daum C."/>
            <person name="Ezra D."/>
            <person name="Gonzalez J."/>
            <person name="Henrissat B."/>
            <person name="Kuo A."/>
            <person name="Liang C."/>
            <person name="Lipzen A."/>
            <person name="Lutzoni F."/>
            <person name="Magnuson J."/>
            <person name="Mondo S."/>
            <person name="Nolan M."/>
            <person name="Ohm R."/>
            <person name="Pangilinan J."/>
            <person name="Park H.-J."/>
            <person name="Ramirez L."/>
            <person name="Alfaro M."/>
            <person name="Sun H."/>
            <person name="Tritt A."/>
            <person name="Yoshinaga Y."/>
            <person name="Zwiers L.-H."/>
            <person name="Turgeon B."/>
            <person name="Goodwin S."/>
            <person name="Spatafora J."/>
            <person name="Crous P."/>
            <person name="Grigoriev I."/>
        </authorList>
    </citation>
    <scope>NUCLEOTIDE SEQUENCE</scope>
    <source>
        <strain evidence="3">CBS 121167</strain>
    </source>
</reference>
<feature type="compositionally biased region" description="Low complexity" evidence="2">
    <location>
        <begin position="891"/>
        <end position="904"/>
    </location>
</feature>
<feature type="compositionally biased region" description="Polar residues" evidence="2">
    <location>
        <begin position="1062"/>
        <end position="1074"/>
    </location>
</feature>
<feature type="compositionally biased region" description="Basic and acidic residues" evidence="2">
    <location>
        <begin position="600"/>
        <end position="613"/>
    </location>
</feature>
<feature type="compositionally biased region" description="Low complexity" evidence="2">
    <location>
        <begin position="992"/>
        <end position="1001"/>
    </location>
</feature>
<feature type="region of interest" description="Disordered" evidence="2">
    <location>
        <begin position="860"/>
        <end position="1170"/>
    </location>
</feature>
<feature type="compositionally biased region" description="Pro residues" evidence="2">
    <location>
        <begin position="1076"/>
        <end position="1085"/>
    </location>
</feature>
<evidence type="ECO:0008006" key="5">
    <source>
        <dbReference type="Google" id="ProtNLM"/>
    </source>
</evidence>
<proteinExistence type="inferred from homology"/>
<protein>
    <recommendedName>
        <fullName evidence="5">Protein EFR3</fullName>
    </recommendedName>
</protein>
<dbReference type="RefSeq" id="XP_033395220.1">
    <property type="nucleotide sequence ID" value="XM_033538307.1"/>
</dbReference>
<feature type="region of interest" description="Disordered" evidence="2">
    <location>
        <begin position="225"/>
        <end position="268"/>
    </location>
</feature>
<dbReference type="EMBL" id="ML995492">
    <property type="protein sequence ID" value="KAF2139507.1"/>
    <property type="molecule type" value="Genomic_DNA"/>
</dbReference>
<dbReference type="Proteomes" id="UP000799438">
    <property type="component" value="Unassembled WGS sequence"/>
</dbReference>
<dbReference type="OrthoDB" id="19232at2759"/>
<feature type="compositionally biased region" description="Acidic residues" evidence="2">
    <location>
        <begin position="981"/>
        <end position="991"/>
    </location>
</feature>
<dbReference type="InterPro" id="IPR049150">
    <property type="entry name" value="EFR3_HEAT-like_rpt"/>
</dbReference>
<comment type="similarity">
    <text evidence="1">Belongs to the EFR3 family.</text>
</comment>
<feature type="compositionally biased region" description="Basic and acidic residues" evidence="2">
    <location>
        <begin position="225"/>
        <end position="240"/>
    </location>
</feature>
<evidence type="ECO:0000313" key="3">
    <source>
        <dbReference type="EMBL" id="KAF2139507.1"/>
    </source>
</evidence>
<feature type="compositionally biased region" description="Low complexity" evidence="2">
    <location>
        <begin position="1086"/>
        <end position="1096"/>
    </location>
</feature>
<feature type="compositionally biased region" description="Pro residues" evidence="2">
    <location>
        <begin position="1044"/>
        <end position="1056"/>
    </location>
</feature>